<evidence type="ECO:0000259" key="5">
    <source>
        <dbReference type="PROSITE" id="PS50977"/>
    </source>
</evidence>
<dbReference type="AlphaFoldDB" id="A0A347UAD9"/>
<reference evidence="7 9" key="1">
    <citation type="submission" date="2017-09" db="EMBL/GenBank/DDBJ databases">
        <title>Genomics of the genus Arcobacter.</title>
        <authorList>
            <person name="Perez-Cataluna A."/>
            <person name="Figueras M.J."/>
            <person name="Salas-Masso N."/>
        </authorList>
    </citation>
    <scope>NUCLEOTIDE SEQUENCE [LARGE SCALE GENOMIC DNA]</scope>
    <source>
        <strain evidence="7 9">CECT 7837</strain>
    </source>
</reference>
<evidence type="ECO:0000313" key="8">
    <source>
        <dbReference type="Proteomes" id="UP000262582"/>
    </source>
</evidence>
<feature type="DNA-binding region" description="H-T-H motif" evidence="4">
    <location>
        <begin position="30"/>
        <end position="49"/>
    </location>
</feature>
<dbReference type="PANTHER" id="PTHR47506:SF3">
    <property type="entry name" value="HTH-TYPE TRANSCRIPTIONAL REGULATOR LMRA"/>
    <property type="match status" value="1"/>
</dbReference>
<dbReference type="InterPro" id="IPR036271">
    <property type="entry name" value="Tet_transcr_reg_TetR-rel_C_sf"/>
</dbReference>
<dbReference type="Gene3D" id="1.10.357.10">
    <property type="entry name" value="Tetracycline Repressor, domain 2"/>
    <property type="match status" value="1"/>
</dbReference>
<evidence type="ECO:0000256" key="2">
    <source>
        <dbReference type="ARBA" id="ARBA00023125"/>
    </source>
</evidence>
<organism evidence="7 9">
    <name type="scientific">Arcobacter ellisii</name>
    <dbReference type="NCBI Taxonomy" id="913109"/>
    <lineage>
        <taxon>Bacteria</taxon>
        <taxon>Pseudomonadati</taxon>
        <taxon>Campylobacterota</taxon>
        <taxon>Epsilonproteobacteria</taxon>
        <taxon>Campylobacterales</taxon>
        <taxon>Arcobacteraceae</taxon>
        <taxon>Arcobacter</taxon>
    </lineage>
</organism>
<dbReference type="OrthoDB" id="9793734at2"/>
<proteinExistence type="predicted"/>
<protein>
    <submittedName>
        <fullName evidence="6">Transcriptional regulator, TetR/AcrR family</fullName>
    </submittedName>
</protein>
<evidence type="ECO:0000313" key="6">
    <source>
        <dbReference type="EMBL" id="AXX95817.1"/>
    </source>
</evidence>
<keyword evidence="8" id="KW-1185">Reference proteome</keyword>
<dbReference type="SUPFAM" id="SSF46689">
    <property type="entry name" value="Homeodomain-like"/>
    <property type="match status" value="1"/>
</dbReference>
<dbReference type="InterPro" id="IPR001647">
    <property type="entry name" value="HTH_TetR"/>
</dbReference>
<feature type="domain" description="HTH tetR-type" evidence="5">
    <location>
        <begin position="7"/>
        <end position="67"/>
    </location>
</feature>
<evidence type="ECO:0000256" key="4">
    <source>
        <dbReference type="PROSITE-ProRule" id="PRU00335"/>
    </source>
</evidence>
<dbReference type="Proteomes" id="UP000262582">
    <property type="component" value="Chromosome"/>
</dbReference>
<dbReference type="PANTHER" id="PTHR47506">
    <property type="entry name" value="TRANSCRIPTIONAL REGULATORY PROTEIN"/>
    <property type="match status" value="1"/>
</dbReference>
<dbReference type="Pfam" id="PF00440">
    <property type="entry name" value="TetR_N"/>
    <property type="match status" value="1"/>
</dbReference>
<evidence type="ECO:0000256" key="3">
    <source>
        <dbReference type="ARBA" id="ARBA00023163"/>
    </source>
</evidence>
<dbReference type="PRINTS" id="PR00455">
    <property type="entry name" value="HTHTETR"/>
</dbReference>
<dbReference type="InterPro" id="IPR011075">
    <property type="entry name" value="TetR_C"/>
</dbReference>
<dbReference type="EMBL" id="NXIG01000010">
    <property type="protein sequence ID" value="RXI29677.1"/>
    <property type="molecule type" value="Genomic_DNA"/>
</dbReference>
<reference evidence="6 8" key="2">
    <citation type="submission" date="2018-08" db="EMBL/GenBank/DDBJ databases">
        <title>Complete genome of the Arcobacter ellisii type strain LMG 26155.</title>
        <authorList>
            <person name="Miller W.G."/>
            <person name="Yee E."/>
            <person name="Bono J.L."/>
        </authorList>
    </citation>
    <scope>NUCLEOTIDE SEQUENCE [LARGE SCALE GENOMIC DNA]</scope>
    <source>
        <strain evidence="6 8">LMG 26155</strain>
    </source>
</reference>
<dbReference type="Pfam" id="PF16925">
    <property type="entry name" value="TetR_C_13"/>
    <property type="match status" value="1"/>
</dbReference>
<name>A0A347UAD9_9BACT</name>
<dbReference type="EMBL" id="CP032097">
    <property type="protein sequence ID" value="AXX95817.1"/>
    <property type="molecule type" value="Genomic_DNA"/>
</dbReference>
<dbReference type="InterPro" id="IPR009057">
    <property type="entry name" value="Homeodomain-like_sf"/>
</dbReference>
<evidence type="ECO:0000313" key="7">
    <source>
        <dbReference type="EMBL" id="RXI29677.1"/>
    </source>
</evidence>
<sequence>MKKYNMKTLRDNLLDIAYEEFYTNGYSATGLNKILEKANVAKGGLYHHFNSKKDLVIAIINERICPNSLKKYASLDEIEGNKLNALLDILESRNENFDKGCPLGNLILELSNIDDDILKALQNCINSWQKIFENVILEAIKNKEIKDISAYDTSLLIISTIQGGLLLSKLSKSDIEYKKCIKMLKDILIK</sequence>
<dbReference type="Proteomes" id="UP000290588">
    <property type="component" value="Unassembled WGS sequence"/>
</dbReference>
<evidence type="ECO:0000313" key="9">
    <source>
        <dbReference type="Proteomes" id="UP000290588"/>
    </source>
</evidence>
<dbReference type="PROSITE" id="PS50977">
    <property type="entry name" value="HTH_TETR_2"/>
    <property type="match status" value="1"/>
</dbReference>
<keyword evidence="2 4" id="KW-0238">DNA-binding</keyword>
<keyword evidence="3" id="KW-0804">Transcription</keyword>
<dbReference type="SUPFAM" id="SSF48498">
    <property type="entry name" value="Tetracyclin repressor-like, C-terminal domain"/>
    <property type="match status" value="1"/>
</dbReference>
<gene>
    <name evidence="6" type="ORF">AELL_2182</name>
    <name evidence="7" type="ORF">CP962_09905</name>
</gene>
<accession>A0A347UAD9</accession>
<keyword evidence="1" id="KW-0805">Transcription regulation</keyword>
<dbReference type="RefSeq" id="WP_118917980.1">
    <property type="nucleotide sequence ID" value="NZ_CP032097.1"/>
</dbReference>
<dbReference type="KEGG" id="aell:AELL_2182"/>
<evidence type="ECO:0000256" key="1">
    <source>
        <dbReference type="ARBA" id="ARBA00023015"/>
    </source>
</evidence>
<dbReference type="GO" id="GO:0003677">
    <property type="term" value="F:DNA binding"/>
    <property type="evidence" value="ECO:0007669"/>
    <property type="project" value="UniProtKB-UniRule"/>
</dbReference>